<comment type="caution">
    <text evidence="1">The sequence shown here is derived from an EMBL/GenBank/DDBJ whole genome shotgun (WGS) entry which is preliminary data.</text>
</comment>
<dbReference type="AlphaFoldDB" id="S8C6N0"/>
<evidence type="ECO:0000313" key="2">
    <source>
        <dbReference type="Proteomes" id="UP000015453"/>
    </source>
</evidence>
<dbReference type="PANTHER" id="PTHR47337:SF1">
    <property type="entry name" value="TETRATRICOPEPTIDE REPEAT (TPR)-LIKE SUPERFAMILY PROTEIN"/>
    <property type="match status" value="1"/>
</dbReference>
<dbReference type="EMBL" id="AUSU01006162">
    <property type="protein sequence ID" value="EPS62414.1"/>
    <property type="molecule type" value="Genomic_DNA"/>
</dbReference>
<dbReference type="OrthoDB" id="1926212at2759"/>
<proteinExistence type="predicted"/>
<feature type="non-terminal residue" evidence="1">
    <location>
        <position position="1"/>
    </location>
</feature>
<protein>
    <submittedName>
        <fullName evidence="1">Uncharacterized protein</fullName>
    </submittedName>
</protein>
<dbReference type="Gene3D" id="1.25.40.10">
    <property type="entry name" value="Tetratricopeptide repeat domain"/>
    <property type="match status" value="1"/>
</dbReference>
<sequence length="249" mass="27740">QVGQSSFIDRQKFLDYVYSFRCKCSGCSELILSDLVHGSYRCKVHDCNGVILDYGIAECVKEKFQLSQVDDVRIHRLGRLFNENNHTSPEKSSLFGKCLSCGSSCDLRAPQKAIDKADINVERLRESESRGEIPSEDAITDAVKSLGRLRKVLHPLNYKIAEVENVLAKAFCLIGDMQAAYRHCKASFEILEALHGKDHIIVGNELIKLSSVQHFVGPAASAAESISRLRAIFSRHYGSHANLLLPHLP</sequence>
<evidence type="ECO:0000313" key="1">
    <source>
        <dbReference type="EMBL" id="EPS62414.1"/>
    </source>
</evidence>
<dbReference type="InterPro" id="IPR011990">
    <property type="entry name" value="TPR-like_helical_dom_sf"/>
</dbReference>
<feature type="non-terminal residue" evidence="1">
    <location>
        <position position="249"/>
    </location>
</feature>
<keyword evidence="2" id="KW-1185">Reference proteome</keyword>
<gene>
    <name evidence="1" type="ORF">M569_12375</name>
</gene>
<accession>S8C6N0</accession>
<reference evidence="1 2" key="1">
    <citation type="journal article" date="2013" name="BMC Genomics">
        <title>The miniature genome of a carnivorous plant Genlisea aurea contains a low number of genes and short non-coding sequences.</title>
        <authorList>
            <person name="Leushkin E.V."/>
            <person name="Sutormin R.A."/>
            <person name="Nabieva E.R."/>
            <person name="Penin A.A."/>
            <person name="Kondrashov A.S."/>
            <person name="Logacheva M.D."/>
        </authorList>
    </citation>
    <scope>NUCLEOTIDE SEQUENCE [LARGE SCALE GENOMIC DNA]</scope>
</reference>
<dbReference type="PANTHER" id="PTHR47337">
    <property type="entry name" value="TETRATRICOPEPTIDE REPEAT (TPR)-LIKE SUPERFAMILY PROTEIN"/>
    <property type="match status" value="1"/>
</dbReference>
<dbReference type="Proteomes" id="UP000015453">
    <property type="component" value="Unassembled WGS sequence"/>
</dbReference>
<organism evidence="1 2">
    <name type="scientific">Genlisea aurea</name>
    <dbReference type="NCBI Taxonomy" id="192259"/>
    <lineage>
        <taxon>Eukaryota</taxon>
        <taxon>Viridiplantae</taxon>
        <taxon>Streptophyta</taxon>
        <taxon>Embryophyta</taxon>
        <taxon>Tracheophyta</taxon>
        <taxon>Spermatophyta</taxon>
        <taxon>Magnoliopsida</taxon>
        <taxon>eudicotyledons</taxon>
        <taxon>Gunneridae</taxon>
        <taxon>Pentapetalae</taxon>
        <taxon>asterids</taxon>
        <taxon>lamiids</taxon>
        <taxon>Lamiales</taxon>
        <taxon>Lentibulariaceae</taxon>
        <taxon>Genlisea</taxon>
    </lineage>
</organism>
<name>S8C6N0_9LAMI</name>